<dbReference type="AlphaFoldDB" id="A0A5K7XDL1"/>
<dbReference type="CDD" id="cd06173">
    <property type="entry name" value="MFS_MefA_like"/>
    <property type="match status" value="1"/>
</dbReference>
<evidence type="ECO:0000256" key="5">
    <source>
        <dbReference type="ARBA" id="ARBA00022989"/>
    </source>
</evidence>
<name>A0A5K7XDL1_9BACT</name>
<feature type="transmembrane region" description="Helical" evidence="7">
    <location>
        <begin position="335"/>
        <end position="359"/>
    </location>
</feature>
<keyword evidence="10" id="KW-1185">Reference proteome</keyword>
<sequence>MPPCPAGPIIPGMSSPEHAAAAIDQSIPPSTGRHIDFDKLPTFYNDSSFWCMTATQFMGAFNDNLYKQLVLLLSIAAVSVVGGEAKDDQSLAMFVFAAPFLAFTGYAGYLSDKFGKRGIIILCKFAEVIIMALGGLGFYIYWKSGSLTFLYFVLFLMGTHSAFFGPGKYGILPEMLRERDLPRANGFMLMTTFLAIIFGTVVAGMLLATGRLWAASTACVVIAVIGTITSFGVRRVPAANPNLKFQASALTVPPDMRAMLAADRPLLAALLVSSVFWLLAGMVPSAVNAVGKIELGVGDAYTSVLAGLIGVGIAIGCVIGGIVSKGSVDFRLLRIGCIGMLVCLVIAGIPGGGDAVGVVDAAGNFSNLPGIGEGRQWLGFWGSLPVMLLLGAFTGLFAVPLQVFMQSRPPEDKKGRMIAVMNQANWVGVLVSAALYWAISRGVETAGWPRATMFLFIAALTLPIALFYHPKHESSATAAP</sequence>
<dbReference type="SUPFAM" id="SSF103473">
    <property type="entry name" value="MFS general substrate transporter"/>
    <property type="match status" value="1"/>
</dbReference>
<feature type="transmembrane region" description="Helical" evidence="7">
    <location>
        <begin position="300"/>
        <end position="323"/>
    </location>
</feature>
<keyword evidence="6 7" id="KW-0472">Membrane</keyword>
<dbReference type="PROSITE" id="PS50850">
    <property type="entry name" value="MFS"/>
    <property type="match status" value="1"/>
</dbReference>
<feature type="transmembrane region" description="Helical" evidence="7">
    <location>
        <begin position="266"/>
        <end position="288"/>
    </location>
</feature>
<evidence type="ECO:0000313" key="9">
    <source>
        <dbReference type="EMBL" id="BBO34127.1"/>
    </source>
</evidence>
<dbReference type="InterPro" id="IPR020846">
    <property type="entry name" value="MFS_dom"/>
</dbReference>
<keyword evidence="2" id="KW-0813">Transport</keyword>
<comment type="subcellular location">
    <subcellularLocation>
        <location evidence="1">Cell membrane</location>
        <topology evidence="1">Multi-pass membrane protein</topology>
    </subcellularLocation>
</comment>
<feature type="transmembrane region" description="Helical" evidence="7">
    <location>
        <begin position="187"/>
        <end position="207"/>
    </location>
</feature>
<accession>A0A5K7XDL1</accession>
<feature type="transmembrane region" description="Helical" evidence="7">
    <location>
        <begin position="121"/>
        <end position="142"/>
    </location>
</feature>
<dbReference type="PANTHER" id="PTHR43266:SF2">
    <property type="entry name" value="MAJOR FACILITATOR SUPERFAMILY (MFS) PROFILE DOMAIN-CONTAINING PROTEIN"/>
    <property type="match status" value="1"/>
</dbReference>
<evidence type="ECO:0000256" key="1">
    <source>
        <dbReference type="ARBA" id="ARBA00004651"/>
    </source>
</evidence>
<keyword evidence="5 7" id="KW-1133">Transmembrane helix</keyword>
<dbReference type="Proteomes" id="UP000326837">
    <property type="component" value="Chromosome"/>
</dbReference>
<feature type="transmembrane region" description="Helical" evidence="7">
    <location>
        <begin position="417"/>
        <end position="439"/>
    </location>
</feature>
<evidence type="ECO:0000256" key="2">
    <source>
        <dbReference type="ARBA" id="ARBA00022448"/>
    </source>
</evidence>
<feature type="transmembrane region" description="Helical" evidence="7">
    <location>
        <begin position="379"/>
        <end position="405"/>
    </location>
</feature>
<evidence type="ECO:0000256" key="6">
    <source>
        <dbReference type="ARBA" id="ARBA00023136"/>
    </source>
</evidence>
<dbReference type="GO" id="GO:0005886">
    <property type="term" value="C:plasma membrane"/>
    <property type="evidence" value="ECO:0007669"/>
    <property type="project" value="UniProtKB-SubCell"/>
</dbReference>
<dbReference type="InterPro" id="IPR011701">
    <property type="entry name" value="MFS"/>
</dbReference>
<evidence type="ECO:0000259" key="8">
    <source>
        <dbReference type="PROSITE" id="PS50850"/>
    </source>
</evidence>
<evidence type="ECO:0000256" key="7">
    <source>
        <dbReference type="SAM" id="Phobius"/>
    </source>
</evidence>
<dbReference type="Gene3D" id="1.20.1250.20">
    <property type="entry name" value="MFS general substrate transporter like domains"/>
    <property type="match status" value="1"/>
</dbReference>
<evidence type="ECO:0000256" key="4">
    <source>
        <dbReference type="ARBA" id="ARBA00022692"/>
    </source>
</evidence>
<feature type="transmembrane region" description="Helical" evidence="7">
    <location>
        <begin position="148"/>
        <end position="166"/>
    </location>
</feature>
<dbReference type="InterPro" id="IPR036259">
    <property type="entry name" value="MFS_trans_sf"/>
</dbReference>
<keyword evidence="4 7" id="KW-0812">Transmembrane</keyword>
<dbReference type="Pfam" id="PF07690">
    <property type="entry name" value="MFS_1"/>
    <property type="match status" value="1"/>
</dbReference>
<dbReference type="KEGG" id="lpav:PLANPX_3739"/>
<feature type="transmembrane region" description="Helical" evidence="7">
    <location>
        <begin position="213"/>
        <end position="233"/>
    </location>
</feature>
<proteinExistence type="predicted"/>
<dbReference type="PANTHER" id="PTHR43266">
    <property type="entry name" value="MACROLIDE-EFFLUX PROTEIN"/>
    <property type="match status" value="1"/>
</dbReference>
<dbReference type="GO" id="GO:0022857">
    <property type="term" value="F:transmembrane transporter activity"/>
    <property type="evidence" value="ECO:0007669"/>
    <property type="project" value="InterPro"/>
</dbReference>
<dbReference type="EMBL" id="AP021861">
    <property type="protein sequence ID" value="BBO34127.1"/>
    <property type="molecule type" value="Genomic_DNA"/>
</dbReference>
<reference evidence="10" key="1">
    <citation type="submission" date="2019-10" db="EMBL/GenBank/DDBJ databases">
        <title>Lacipirellula parvula gen. nov., sp. nov., representing a lineage of planctomycetes widespread in freshwater anoxic habitats, and description of the family Lacipirellulaceae.</title>
        <authorList>
            <person name="Dedysh S.N."/>
            <person name="Kulichevskaya I.S."/>
            <person name="Beletsky A.V."/>
            <person name="Rakitin A.L."/>
            <person name="Mardanov A.V."/>
            <person name="Ivanova A.A."/>
            <person name="Saltykova V.X."/>
            <person name="Rijpstra W.I.C."/>
            <person name="Sinninghe Damste J.S."/>
            <person name="Ravin N.V."/>
        </authorList>
    </citation>
    <scope>NUCLEOTIDE SEQUENCE [LARGE SCALE GENOMIC DNA]</scope>
    <source>
        <strain evidence="10">PX69</strain>
    </source>
</reference>
<evidence type="ECO:0000313" key="10">
    <source>
        <dbReference type="Proteomes" id="UP000326837"/>
    </source>
</evidence>
<organism evidence="9 10">
    <name type="scientific">Lacipirellula parvula</name>
    <dbReference type="NCBI Taxonomy" id="2650471"/>
    <lineage>
        <taxon>Bacteria</taxon>
        <taxon>Pseudomonadati</taxon>
        <taxon>Planctomycetota</taxon>
        <taxon>Planctomycetia</taxon>
        <taxon>Pirellulales</taxon>
        <taxon>Lacipirellulaceae</taxon>
        <taxon>Lacipirellula</taxon>
    </lineage>
</organism>
<keyword evidence="3" id="KW-1003">Cell membrane</keyword>
<feature type="transmembrane region" description="Helical" evidence="7">
    <location>
        <begin position="451"/>
        <end position="468"/>
    </location>
</feature>
<gene>
    <name evidence="9" type="ORF">PLANPX_3739</name>
</gene>
<feature type="transmembrane region" description="Helical" evidence="7">
    <location>
        <begin position="91"/>
        <end position="109"/>
    </location>
</feature>
<evidence type="ECO:0000256" key="3">
    <source>
        <dbReference type="ARBA" id="ARBA00022475"/>
    </source>
</evidence>
<feature type="domain" description="Major facilitator superfamily (MFS) profile" evidence="8">
    <location>
        <begin position="52"/>
        <end position="476"/>
    </location>
</feature>
<protein>
    <submittedName>
        <fullName evidence="9">Lysophospholipid transporter LplT</fullName>
    </submittedName>
</protein>